<comment type="caution">
    <text evidence="3">The sequence shown here is derived from an EMBL/GenBank/DDBJ whole genome shotgun (WGS) entry which is preliminary data.</text>
</comment>
<dbReference type="InterPro" id="IPR001296">
    <property type="entry name" value="Glyco_trans_1"/>
</dbReference>
<dbReference type="Proteomes" id="UP000663992">
    <property type="component" value="Unassembled WGS sequence"/>
</dbReference>
<dbReference type="PANTHER" id="PTHR45947:SF13">
    <property type="entry name" value="TRANSFERASE"/>
    <property type="match status" value="1"/>
</dbReference>
<evidence type="ECO:0000313" key="4">
    <source>
        <dbReference type="Proteomes" id="UP000663992"/>
    </source>
</evidence>
<accession>A0ABS3CSZ8</accession>
<dbReference type="InterPro" id="IPR050194">
    <property type="entry name" value="Glycosyltransferase_grp1"/>
</dbReference>
<dbReference type="SUPFAM" id="SSF53756">
    <property type="entry name" value="UDP-Glycosyltransferase/glycogen phosphorylase"/>
    <property type="match status" value="1"/>
</dbReference>
<gene>
    <name evidence="3" type="ORF">J0A65_10230</name>
</gene>
<dbReference type="EMBL" id="JAFKCS010000008">
    <property type="protein sequence ID" value="MBN7820242.1"/>
    <property type="molecule type" value="Genomic_DNA"/>
</dbReference>
<dbReference type="Pfam" id="PF00534">
    <property type="entry name" value="Glycos_transf_1"/>
    <property type="match status" value="1"/>
</dbReference>
<dbReference type="PANTHER" id="PTHR45947">
    <property type="entry name" value="SULFOQUINOVOSYL TRANSFERASE SQD2"/>
    <property type="match status" value="1"/>
</dbReference>
<dbReference type="Gene3D" id="3.40.50.2000">
    <property type="entry name" value="Glycogen Phosphorylase B"/>
    <property type="match status" value="2"/>
</dbReference>
<evidence type="ECO:0000259" key="2">
    <source>
        <dbReference type="Pfam" id="PF13439"/>
    </source>
</evidence>
<dbReference type="CDD" id="cd03801">
    <property type="entry name" value="GT4_PimA-like"/>
    <property type="match status" value="1"/>
</dbReference>
<feature type="domain" description="Glycosyl transferase family 1" evidence="1">
    <location>
        <begin position="210"/>
        <end position="354"/>
    </location>
</feature>
<name>A0ABS3CSZ8_9ALTE</name>
<proteinExistence type="predicted"/>
<dbReference type="RefSeq" id="WP_206594081.1">
    <property type="nucleotide sequence ID" value="NZ_JAFKCS010000008.1"/>
</dbReference>
<evidence type="ECO:0000313" key="3">
    <source>
        <dbReference type="EMBL" id="MBN7820242.1"/>
    </source>
</evidence>
<feature type="domain" description="Glycosyltransferase subfamily 4-like N-terminal" evidence="2">
    <location>
        <begin position="58"/>
        <end position="195"/>
    </location>
</feature>
<organism evidence="3 4">
    <name type="scientific">Bowmanella yangjiangensis</name>
    <dbReference type="NCBI Taxonomy" id="2811230"/>
    <lineage>
        <taxon>Bacteria</taxon>
        <taxon>Pseudomonadati</taxon>
        <taxon>Pseudomonadota</taxon>
        <taxon>Gammaproteobacteria</taxon>
        <taxon>Alteromonadales</taxon>
        <taxon>Alteromonadaceae</taxon>
        <taxon>Bowmanella</taxon>
    </lineage>
</organism>
<dbReference type="InterPro" id="IPR028098">
    <property type="entry name" value="Glyco_trans_4-like_N"/>
</dbReference>
<sequence>MKVIQAHCFYSKRGGEDVVVEREASLLQQSGVSLLPWYLNNPAHPTTRQKLRLVLGTIWQSDVRQQLAAFPVSAGDILHVHNFFPLLSPSIFYYAKRQGLKTVFTLHNFRCLTPSAMLTEGLVEYSARHTLQQCWQGAYQGSKLASLAIGGMIEMHRWCKTWLKQVDAFICPSEFVRQQYIEAGFAADKLRVIPHFCPDPVLDNQPTDQVERTFALFVGRNTPEKGLNMLLEAWQQVNFPLVIAGADKPLIGDVPQNVRFVGKVDASALSKLYAEAKLLIVPSQVAETFGNVVMEAFSHATPVLVSAKGALKELVQSGVNGEWIALESVSALANQIKQLLLEPERLRHLGHRGRIHYEQHYTPGAHAEQLIGLYKELHQGQGSTD</sequence>
<dbReference type="Pfam" id="PF13439">
    <property type="entry name" value="Glyco_transf_4"/>
    <property type="match status" value="1"/>
</dbReference>
<evidence type="ECO:0000259" key="1">
    <source>
        <dbReference type="Pfam" id="PF00534"/>
    </source>
</evidence>
<keyword evidence="4" id="KW-1185">Reference proteome</keyword>
<protein>
    <submittedName>
        <fullName evidence="3">Glycosyltransferase family 4 protein</fullName>
    </submittedName>
</protein>
<reference evidence="3 4" key="1">
    <citation type="submission" date="2021-03" db="EMBL/GenBank/DDBJ databases">
        <title>novel species isolated from a fishpond in China.</title>
        <authorList>
            <person name="Lu H."/>
            <person name="Cai Z."/>
        </authorList>
    </citation>
    <scope>NUCLEOTIDE SEQUENCE [LARGE SCALE GENOMIC DNA]</scope>
    <source>
        <strain evidence="3 4">Y57</strain>
    </source>
</reference>